<accession>A0A5J5DC44</accession>
<proteinExistence type="predicted"/>
<protein>
    <submittedName>
        <fullName evidence="2">Uncharacterized protein</fullName>
    </submittedName>
</protein>
<feature type="non-terminal residue" evidence="2">
    <location>
        <position position="1"/>
    </location>
</feature>
<feature type="region of interest" description="Disordered" evidence="1">
    <location>
        <begin position="1"/>
        <end position="41"/>
    </location>
</feature>
<gene>
    <name evidence="2" type="ORF">FQN60_012806</name>
</gene>
<evidence type="ECO:0000313" key="3">
    <source>
        <dbReference type="Proteomes" id="UP000327493"/>
    </source>
</evidence>
<feature type="compositionally biased region" description="Polar residues" evidence="1">
    <location>
        <begin position="239"/>
        <end position="257"/>
    </location>
</feature>
<dbReference type="EMBL" id="VOFY01000009">
    <property type="protein sequence ID" value="KAA8589441.1"/>
    <property type="molecule type" value="Genomic_DNA"/>
</dbReference>
<sequence>DFECRFQNPQRSVRQPEREAWRHSPACTGPPTPTPGAGDVEPLPAAELCRGNGKHVLVLTSAHLLQSRSQPAIDSLEAVLSNEGKIYCEGMSNGFCEDGWDRWVTANFQIIFGALIPLKKISKKTCLDDVREDSQGVLTHFGMSKEKKTRMVKLEKHDPDTYPMIVGKVKTSIPKMRTVKLKEKFKVATSKSNSTSASVTTCETSGNIRKLCVNLMPFLAAAKEPAEEEEGNEEDKSSTSKNGPETSNKNEAPSVTKSVEQTLNSFIGLTLDTDTKQLVNPHFVLPPISQSKSAPECCDHQKNLAPQPPISLSEQTRTISSNFSIKCCGGGGLVTGQVADSRPWIDNPLFSKSRSPEFSLPDISLSSLDALLQTVTQKLGRKRRGFDEGSWGRIQSNHLLMAEYNRWSPNEGDGSGEFSLVASAVASSLPLSVLRQSQLLYAPLRHLKDSREGKGSFQSVMFDVI</sequence>
<evidence type="ECO:0000256" key="1">
    <source>
        <dbReference type="SAM" id="MobiDB-lite"/>
    </source>
</evidence>
<reference evidence="2 3" key="1">
    <citation type="submission" date="2019-08" db="EMBL/GenBank/DDBJ databases">
        <title>A chromosome-level genome assembly, high-density linkage maps, and genome scans reveal the genomic architecture of hybrid incompatibilities underlying speciation via character displacement in darters (Percidae: Etheostominae).</title>
        <authorList>
            <person name="Moran R.L."/>
            <person name="Catchen J.M."/>
            <person name="Fuller R.C."/>
        </authorList>
    </citation>
    <scope>NUCLEOTIDE SEQUENCE [LARGE SCALE GENOMIC DNA]</scope>
    <source>
        <strain evidence="2">EspeVRDwgs_2016</strain>
        <tissue evidence="2">Muscle</tissue>
    </source>
</reference>
<dbReference type="AlphaFoldDB" id="A0A5J5DC44"/>
<organism evidence="2 3">
    <name type="scientific">Etheostoma spectabile</name>
    <name type="common">orangethroat darter</name>
    <dbReference type="NCBI Taxonomy" id="54343"/>
    <lineage>
        <taxon>Eukaryota</taxon>
        <taxon>Metazoa</taxon>
        <taxon>Chordata</taxon>
        <taxon>Craniata</taxon>
        <taxon>Vertebrata</taxon>
        <taxon>Euteleostomi</taxon>
        <taxon>Actinopterygii</taxon>
        <taxon>Neopterygii</taxon>
        <taxon>Teleostei</taxon>
        <taxon>Neoteleostei</taxon>
        <taxon>Acanthomorphata</taxon>
        <taxon>Eupercaria</taxon>
        <taxon>Perciformes</taxon>
        <taxon>Percoidei</taxon>
        <taxon>Percidae</taxon>
        <taxon>Etheostomatinae</taxon>
        <taxon>Etheostoma</taxon>
    </lineage>
</organism>
<comment type="caution">
    <text evidence="2">The sequence shown here is derived from an EMBL/GenBank/DDBJ whole genome shotgun (WGS) entry which is preliminary data.</text>
</comment>
<evidence type="ECO:0000313" key="2">
    <source>
        <dbReference type="EMBL" id="KAA8589441.1"/>
    </source>
</evidence>
<dbReference type="Proteomes" id="UP000327493">
    <property type="component" value="Chromosome 9"/>
</dbReference>
<keyword evidence="3" id="KW-1185">Reference proteome</keyword>
<feature type="region of interest" description="Disordered" evidence="1">
    <location>
        <begin position="223"/>
        <end position="257"/>
    </location>
</feature>
<name>A0A5J5DC44_9PERO</name>